<dbReference type="AlphaFoldDB" id="A0AAW0HM15"/>
<name>A0AAW0HM15_MYOGA</name>
<gene>
    <name evidence="3" type="ORF">U0070_005744</name>
</gene>
<protein>
    <recommendedName>
        <fullName evidence="2">BTB domain-containing protein</fullName>
    </recommendedName>
</protein>
<dbReference type="Gene3D" id="3.30.710.10">
    <property type="entry name" value="Potassium Channel Kv1.1, Chain A"/>
    <property type="match status" value="1"/>
</dbReference>
<dbReference type="PANTHER" id="PTHR46965:SF1">
    <property type="entry name" value="BTB_POZ DOMAIN-CONTAINING PROTEIN 19"/>
    <property type="match status" value="1"/>
</dbReference>
<feature type="region of interest" description="Disordered" evidence="1">
    <location>
        <begin position="285"/>
        <end position="317"/>
    </location>
</feature>
<feature type="domain" description="BTB" evidence="2">
    <location>
        <begin position="104"/>
        <end position="173"/>
    </location>
</feature>
<dbReference type="EMBL" id="JBBHLL010000430">
    <property type="protein sequence ID" value="KAK7803197.1"/>
    <property type="molecule type" value="Genomic_DNA"/>
</dbReference>
<evidence type="ECO:0000313" key="4">
    <source>
        <dbReference type="Proteomes" id="UP001488838"/>
    </source>
</evidence>
<accession>A0AAW0HM15</accession>
<proteinExistence type="predicted"/>
<dbReference type="SMART" id="SM00875">
    <property type="entry name" value="BACK"/>
    <property type="match status" value="1"/>
</dbReference>
<comment type="caution">
    <text evidence="3">The sequence shown here is derived from an EMBL/GenBank/DDBJ whole genome shotgun (WGS) entry which is preliminary data.</text>
</comment>
<organism evidence="3 4">
    <name type="scientific">Myodes glareolus</name>
    <name type="common">Bank vole</name>
    <name type="synonym">Clethrionomys glareolus</name>
    <dbReference type="NCBI Taxonomy" id="447135"/>
    <lineage>
        <taxon>Eukaryota</taxon>
        <taxon>Metazoa</taxon>
        <taxon>Chordata</taxon>
        <taxon>Craniata</taxon>
        <taxon>Vertebrata</taxon>
        <taxon>Euteleostomi</taxon>
        <taxon>Mammalia</taxon>
        <taxon>Eutheria</taxon>
        <taxon>Euarchontoglires</taxon>
        <taxon>Glires</taxon>
        <taxon>Rodentia</taxon>
        <taxon>Myomorpha</taxon>
        <taxon>Muroidea</taxon>
        <taxon>Cricetidae</taxon>
        <taxon>Arvicolinae</taxon>
        <taxon>Myodes</taxon>
    </lineage>
</organism>
<sequence>MSLSGLYSSCPPSQAIPPFVLLLIPHMENPGLVVHGQAAPFSTALRSLVNNPQYRASEAQRLGPEVIAKMENVVSPHDGASLPWLFAVSELCTPHPHTLLREEDDVCFVVGQERQEVFAHRCLLACRCNFFQRLLGTEPGPGVPSPVVLSTVPTEAFLAVLEFLYANSVTLHRYSVLEVLTAAVEYGLEELRELCLEFVMKVLDVELVCEALQVAVTFGLGPLQERCIAFIEAHSQEALRTRGFLELSASALLPVLRSDKLCVDEAELVKAARNWARVGAVSGTWGRRGRSGGSRRNSASGLQGTGRAPRGSRFASTGGVGETVAEVAAPVVRELRLALLAPAELSALEEQNRQEPLIPVEQIVEAWKCHALRRGDAARGAPCRRRKGTLPRDHHRFLDLRFRPQQALRAGGRKDLVGAGQCQWTQGWSRVTGSGDAPRPEAR</sequence>
<dbReference type="Pfam" id="PF00651">
    <property type="entry name" value="BTB"/>
    <property type="match status" value="1"/>
</dbReference>
<dbReference type="PANTHER" id="PTHR46965">
    <property type="entry name" value="BTB/POZ DOMAIN-CONTAINING PROTEIN 19"/>
    <property type="match status" value="1"/>
</dbReference>
<feature type="non-terminal residue" evidence="3">
    <location>
        <position position="443"/>
    </location>
</feature>
<dbReference type="Proteomes" id="UP001488838">
    <property type="component" value="Unassembled WGS sequence"/>
</dbReference>
<dbReference type="CDD" id="cd18494">
    <property type="entry name" value="BACK_BTBD19"/>
    <property type="match status" value="1"/>
</dbReference>
<dbReference type="InterPro" id="IPR042846">
    <property type="entry name" value="BTBD19"/>
</dbReference>
<dbReference type="SUPFAM" id="SSF54695">
    <property type="entry name" value="POZ domain"/>
    <property type="match status" value="1"/>
</dbReference>
<dbReference type="PROSITE" id="PS50097">
    <property type="entry name" value="BTB"/>
    <property type="match status" value="1"/>
</dbReference>
<evidence type="ECO:0000259" key="2">
    <source>
        <dbReference type="PROSITE" id="PS50097"/>
    </source>
</evidence>
<dbReference type="InterPro" id="IPR011705">
    <property type="entry name" value="BACK"/>
</dbReference>
<dbReference type="SMART" id="SM00225">
    <property type="entry name" value="BTB"/>
    <property type="match status" value="1"/>
</dbReference>
<reference evidence="3 4" key="1">
    <citation type="journal article" date="2023" name="bioRxiv">
        <title>Conserved and derived expression patterns and positive selection on dental genes reveal complex evolutionary context of ever-growing rodent molars.</title>
        <authorList>
            <person name="Calamari Z.T."/>
            <person name="Song A."/>
            <person name="Cohen E."/>
            <person name="Akter M."/>
            <person name="Roy R.D."/>
            <person name="Hallikas O."/>
            <person name="Christensen M.M."/>
            <person name="Li P."/>
            <person name="Marangoni P."/>
            <person name="Jernvall J."/>
            <person name="Klein O.D."/>
        </authorList>
    </citation>
    <scope>NUCLEOTIDE SEQUENCE [LARGE SCALE GENOMIC DNA]</scope>
    <source>
        <strain evidence="3">V071</strain>
    </source>
</reference>
<dbReference type="InterPro" id="IPR000210">
    <property type="entry name" value="BTB/POZ_dom"/>
</dbReference>
<evidence type="ECO:0000313" key="3">
    <source>
        <dbReference type="EMBL" id="KAK7803197.1"/>
    </source>
</evidence>
<dbReference type="InterPro" id="IPR011333">
    <property type="entry name" value="SKP1/BTB/POZ_sf"/>
</dbReference>
<dbReference type="Gene3D" id="1.25.40.420">
    <property type="match status" value="1"/>
</dbReference>
<dbReference type="Pfam" id="PF07707">
    <property type="entry name" value="BACK"/>
    <property type="match status" value="1"/>
</dbReference>
<evidence type="ECO:0000256" key="1">
    <source>
        <dbReference type="SAM" id="MobiDB-lite"/>
    </source>
</evidence>
<keyword evidence="4" id="KW-1185">Reference proteome</keyword>